<dbReference type="InterPro" id="IPR001853">
    <property type="entry name" value="DSBA-like_thioredoxin_dom"/>
</dbReference>
<comment type="caution">
    <text evidence="2">The sequence shown here is derived from an EMBL/GenBank/DDBJ whole genome shotgun (WGS) entry which is preliminary data.</text>
</comment>
<dbReference type="PANTHER" id="PTHR13887:SF41">
    <property type="entry name" value="THIOREDOXIN SUPERFAMILY PROTEIN"/>
    <property type="match status" value="1"/>
</dbReference>
<protein>
    <recommendedName>
        <fullName evidence="1">DSBA-like thioredoxin domain-containing protein</fullName>
    </recommendedName>
</protein>
<sequence>MNGTNTTKTPLLTIDITSDPICGFSYVAYRRVEQALNRLVQQHGPVKAIIRFHPYILDPGLPENGLVPRATRLKAVLGDRYAPFWESVVHAGLSCGIHFRGDAQMGQTIDAQRLLLYALKTLGPAAQFRLLGLLLRQHYDEARDITQHPPLAKLACSPIPCSDGVTRSLFPDEPTALEWLKSGALRYEVISSAKAAREHGIKASPMLVLNGKYAICGARDESIYYQAFEKAVTGEP</sequence>
<dbReference type="InterPro" id="IPR036249">
    <property type="entry name" value="Thioredoxin-like_sf"/>
</dbReference>
<keyword evidence="3" id="KW-1185">Reference proteome</keyword>
<dbReference type="SUPFAM" id="SSF52833">
    <property type="entry name" value="Thioredoxin-like"/>
    <property type="match status" value="1"/>
</dbReference>
<dbReference type="PANTHER" id="PTHR13887">
    <property type="entry name" value="GLUTATHIONE S-TRANSFERASE KAPPA"/>
    <property type="match status" value="1"/>
</dbReference>
<dbReference type="Pfam" id="PF01323">
    <property type="entry name" value="DSBA"/>
    <property type="match status" value="1"/>
</dbReference>
<dbReference type="Gene3D" id="3.40.30.10">
    <property type="entry name" value="Glutaredoxin"/>
    <property type="match status" value="1"/>
</dbReference>
<evidence type="ECO:0000259" key="1">
    <source>
        <dbReference type="Pfam" id="PF01323"/>
    </source>
</evidence>
<organism evidence="2 3">
    <name type="scientific">Saitozyma podzolica</name>
    <dbReference type="NCBI Taxonomy" id="1890683"/>
    <lineage>
        <taxon>Eukaryota</taxon>
        <taxon>Fungi</taxon>
        <taxon>Dikarya</taxon>
        <taxon>Basidiomycota</taxon>
        <taxon>Agaricomycotina</taxon>
        <taxon>Tremellomycetes</taxon>
        <taxon>Tremellales</taxon>
        <taxon>Trimorphomycetaceae</taxon>
        <taxon>Saitozyma</taxon>
    </lineage>
</organism>
<dbReference type="GO" id="GO:0016491">
    <property type="term" value="F:oxidoreductase activity"/>
    <property type="evidence" value="ECO:0007669"/>
    <property type="project" value="InterPro"/>
</dbReference>
<dbReference type="EMBL" id="RSCD01000011">
    <property type="protein sequence ID" value="RSH89985.1"/>
    <property type="molecule type" value="Genomic_DNA"/>
</dbReference>
<evidence type="ECO:0000313" key="3">
    <source>
        <dbReference type="Proteomes" id="UP000279259"/>
    </source>
</evidence>
<proteinExistence type="predicted"/>
<dbReference type="Proteomes" id="UP000279259">
    <property type="component" value="Unassembled WGS sequence"/>
</dbReference>
<dbReference type="STRING" id="1890683.A0A427YFN4"/>
<feature type="domain" description="DSBA-like thioredoxin" evidence="1">
    <location>
        <begin position="13"/>
        <end position="220"/>
    </location>
</feature>
<accession>A0A427YFN4</accession>
<reference evidence="2 3" key="1">
    <citation type="submission" date="2018-11" db="EMBL/GenBank/DDBJ databases">
        <title>Genome sequence of Saitozyma podzolica DSM 27192.</title>
        <authorList>
            <person name="Aliyu H."/>
            <person name="Gorte O."/>
            <person name="Ochsenreither K."/>
        </authorList>
    </citation>
    <scope>NUCLEOTIDE SEQUENCE [LARGE SCALE GENOMIC DNA]</scope>
    <source>
        <strain evidence="2 3">DSM 27192</strain>
    </source>
</reference>
<dbReference type="AlphaFoldDB" id="A0A427YFN4"/>
<dbReference type="OrthoDB" id="1930760at2759"/>
<evidence type="ECO:0000313" key="2">
    <source>
        <dbReference type="EMBL" id="RSH89985.1"/>
    </source>
</evidence>
<gene>
    <name evidence="2" type="ORF">EHS25_001318</name>
</gene>
<name>A0A427YFN4_9TREE</name>